<keyword evidence="1" id="KW-1015">Disulfide bond</keyword>
<proteinExistence type="predicted"/>
<keyword evidence="2" id="KW-1133">Transmembrane helix</keyword>
<dbReference type="Pfam" id="PF03137">
    <property type="entry name" value="OATP"/>
    <property type="match status" value="1"/>
</dbReference>
<evidence type="ECO:0000313" key="3">
    <source>
        <dbReference type="EMBL" id="VDM05274.1"/>
    </source>
</evidence>
<evidence type="ECO:0000256" key="1">
    <source>
        <dbReference type="ARBA" id="ARBA00023157"/>
    </source>
</evidence>
<dbReference type="Proteomes" id="UP000275846">
    <property type="component" value="Unassembled WGS sequence"/>
</dbReference>
<dbReference type="InterPro" id="IPR004156">
    <property type="entry name" value="OATP"/>
</dbReference>
<dbReference type="PANTHER" id="PTHR11388">
    <property type="entry name" value="ORGANIC ANION TRANSPORTER"/>
    <property type="match status" value="1"/>
</dbReference>
<evidence type="ECO:0000313" key="5">
    <source>
        <dbReference type="WBParaSite" id="SSLN_0001960701-mRNA-1"/>
    </source>
</evidence>
<protein>
    <submittedName>
        <fullName evidence="5">Transmembrane protein</fullName>
    </submittedName>
</protein>
<name>A0A183TQZ0_SCHSO</name>
<dbReference type="SUPFAM" id="SSF103473">
    <property type="entry name" value="MFS general substrate transporter"/>
    <property type="match status" value="1"/>
</dbReference>
<dbReference type="WBParaSite" id="SSLN_0001960701-mRNA-1">
    <property type="protein sequence ID" value="SSLN_0001960701-mRNA-1"/>
    <property type="gene ID" value="SSLN_0001960701"/>
</dbReference>
<sequence length="102" mass="11682">MERSPIQWHSEDIPRCICKLLRNKVYIVTCFCICCEMFIIIGFAGFLPKYLETEYQTSKSQASMIAAVHGEGHVACSTDFPESTSCIREKSLFQIYSQPMED</sequence>
<keyword evidence="4" id="KW-1185">Reference proteome</keyword>
<reference evidence="5" key="1">
    <citation type="submission" date="2016-06" db="UniProtKB">
        <authorList>
            <consortium name="WormBaseParasite"/>
        </authorList>
    </citation>
    <scope>IDENTIFICATION</scope>
</reference>
<keyword evidence="2" id="KW-0812">Transmembrane</keyword>
<accession>A0A183TQZ0</accession>
<dbReference type="EMBL" id="UYSU01045593">
    <property type="protein sequence ID" value="VDM05274.1"/>
    <property type="molecule type" value="Genomic_DNA"/>
</dbReference>
<feature type="transmembrane region" description="Helical" evidence="2">
    <location>
        <begin position="25"/>
        <end position="47"/>
    </location>
</feature>
<dbReference type="GO" id="GO:0015347">
    <property type="term" value="F:sodium-independent organic anion transmembrane transporter activity"/>
    <property type="evidence" value="ECO:0007669"/>
    <property type="project" value="TreeGrafter"/>
</dbReference>
<dbReference type="InterPro" id="IPR036259">
    <property type="entry name" value="MFS_trans_sf"/>
</dbReference>
<evidence type="ECO:0000256" key="2">
    <source>
        <dbReference type="SAM" id="Phobius"/>
    </source>
</evidence>
<organism evidence="5">
    <name type="scientific">Schistocephalus solidus</name>
    <name type="common">Tapeworm</name>
    <dbReference type="NCBI Taxonomy" id="70667"/>
    <lineage>
        <taxon>Eukaryota</taxon>
        <taxon>Metazoa</taxon>
        <taxon>Spiralia</taxon>
        <taxon>Lophotrochozoa</taxon>
        <taxon>Platyhelminthes</taxon>
        <taxon>Cestoda</taxon>
        <taxon>Eucestoda</taxon>
        <taxon>Diphyllobothriidea</taxon>
        <taxon>Diphyllobothriidae</taxon>
        <taxon>Schistocephalus</taxon>
    </lineage>
</organism>
<dbReference type="GO" id="GO:0043252">
    <property type="term" value="P:sodium-independent organic anion transport"/>
    <property type="evidence" value="ECO:0007669"/>
    <property type="project" value="TreeGrafter"/>
</dbReference>
<dbReference type="PANTHER" id="PTHR11388:SF142">
    <property type="entry name" value="SOLUTE CARRIER ORGANIC ANION TRANSPORTER FAMILY MEMBER 5A1"/>
    <property type="match status" value="1"/>
</dbReference>
<gene>
    <name evidence="3" type="ORF">SSLN_LOCUS18888</name>
</gene>
<evidence type="ECO:0000313" key="4">
    <source>
        <dbReference type="Proteomes" id="UP000275846"/>
    </source>
</evidence>
<reference evidence="3 4" key="2">
    <citation type="submission" date="2018-11" db="EMBL/GenBank/DDBJ databases">
        <authorList>
            <consortium name="Pathogen Informatics"/>
        </authorList>
    </citation>
    <scope>NUCLEOTIDE SEQUENCE [LARGE SCALE GENOMIC DNA]</scope>
    <source>
        <strain evidence="3 4">NST_G2</strain>
    </source>
</reference>
<keyword evidence="2" id="KW-0472">Membrane</keyword>
<dbReference type="AlphaFoldDB" id="A0A183TQZ0"/>
<dbReference type="GO" id="GO:0016323">
    <property type="term" value="C:basolateral plasma membrane"/>
    <property type="evidence" value="ECO:0007669"/>
    <property type="project" value="TreeGrafter"/>
</dbReference>
<dbReference type="OrthoDB" id="5062115at2759"/>